<reference evidence="1 2" key="1">
    <citation type="submission" date="2010-02" db="EMBL/GenBank/DDBJ databases">
        <authorList>
            <person name="Weinstock G."/>
            <person name="Sodergren E."/>
            <person name="Clifton S."/>
            <person name="Fulton L."/>
            <person name="Fulton B."/>
            <person name="Courtney L."/>
            <person name="Fronick C."/>
            <person name="Harrison M."/>
            <person name="Strong C."/>
            <person name="Farmer C."/>
            <person name="Delahaunty K."/>
            <person name="Markovic C."/>
            <person name="Hall O."/>
            <person name="Minx P."/>
            <person name="Tomlinson C."/>
            <person name="Mitreva M."/>
            <person name="Nelson J."/>
            <person name="Hou S."/>
            <person name="Wollam A."/>
            <person name="Pepin K.H."/>
            <person name="Johnson M."/>
            <person name="Bhonagiri V."/>
            <person name="Zhang X."/>
            <person name="Suruliraj S."/>
            <person name="Warren W."/>
            <person name="Chinwalla A."/>
            <person name="Mardis E.R."/>
            <person name="Wilson R.K."/>
        </authorList>
    </citation>
    <scope>NUCLEOTIDE SEQUENCE [LARGE SCALE GENOMIC DNA]</scope>
    <source>
        <strain evidence="1 2">ATCC 29315</strain>
    </source>
</reference>
<protein>
    <submittedName>
        <fullName evidence="1">Uncharacterized protein</fullName>
    </submittedName>
</protein>
<sequence>MFTPRRIHERPSETPFKPCFQTASCCPCLQMYLLNDNRNKTIGLIFR</sequence>
<gene>
    <name evidence="1" type="ORF">NEIELOOT_01339</name>
</gene>
<organism evidence="1 2">
    <name type="scientific">Neisseria elongata subsp. glycolytica ATCC 29315</name>
    <dbReference type="NCBI Taxonomy" id="546263"/>
    <lineage>
        <taxon>Bacteria</taxon>
        <taxon>Pseudomonadati</taxon>
        <taxon>Pseudomonadota</taxon>
        <taxon>Betaproteobacteria</taxon>
        <taxon>Neisseriales</taxon>
        <taxon>Neisseriaceae</taxon>
        <taxon>Neisseria</taxon>
    </lineage>
</organism>
<name>D4DQK0_NEIEG</name>
<evidence type="ECO:0000313" key="2">
    <source>
        <dbReference type="Proteomes" id="UP000005536"/>
    </source>
</evidence>
<proteinExistence type="predicted"/>
<dbReference type="EMBL" id="ADBF01000032">
    <property type="protein sequence ID" value="EFE49879.1"/>
    <property type="molecule type" value="Genomic_DNA"/>
</dbReference>
<comment type="caution">
    <text evidence="1">The sequence shown here is derived from an EMBL/GenBank/DDBJ whole genome shotgun (WGS) entry which is preliminary data.</text>
</comment>
<dbReference type="Proteomes" id="UP000005536">
    <property type="component" value="Unassembled WGS sequence"/>
</dbReference>
<dbReference type="AlphaFoldDB" id="D4DQK0"/>
<accession>D4DQK0</accession>
<evidence type="ECO:0000313" key="1">
    <source>
        <dbReference type="EMBL" id="EFE49879.1"/>
    </source>
</evidence>